<name>A0AC61QM47_9BACT</name>
<evidence type="ECO:0000313" key="1">
    <source>
        <dbReference type="EMBL" id="TGX80323.1"/>
    </source>
</evidence>
<accession>A0AC61QM47</accession>
<organism evidence="1 2">
    <name type="scientific">Palleniella muris</name>
    <dbReference type="NCBI Taxonomy" id="3038145"/>
    <lineage>
        <taxon>Bacteria</taxon>
        <taxon>Pseudomonadati</taxon>
        <taxon>Bacteroidota</taxon>
        <taxon>Bacteroidia</taxon>
        <taxon>Bacteroidales</taxon>
        <taxon>Prevotellaceae</taxon>
        <taxon>Palleniella</taxon>
    </lineage>
</organism>
<keyword evidence="2" id="KW-1185">Reference proteome</keyword>
<proteinExistence type="predicted"/>
<reference evidence="1" key="1">
    <citation type="submission" date="2019-04" db="EMBL/GenBank/DDBJ databases">
        <title>Microbes associate with the intestines of laboratory mice.</title>
        <authorList>
            <person name="Navarre W."/>
            <person name="Wong E."/>
            <person name="Huang K."/>
            <person name="Tropini C."/>
            <person name="Ng K."/>
            <person name="Yu B."/>
        </authorList>
    </citation>
    <scope>NUCLEOTIDE SEQUENCE</scope>
    <source>
        <strain evidence="1">NM73_A23</strain>
    </source>
</reference>
<gene>
    <name evidence="1" type="ORF">E5358_13275</name>
</gene>
<evidence type="ECO:0000313" key="2">
    <source>
        <dbReference type="Proteomes" id="UP000308886"/>
    </source>
</evidence>
<dbReference type="EMBL" id="SRZC01000027">
    <property type="protein sequence ID" value="TGX80323.1"/>
    <property type="molecule type" value="Genomic_DNA"/>
</dbReference>
<protein>
    <submittedName>
        <fullName evidence="1">Uncharacterized protein</fullName>
    </submittedName>
</protein>
<sequence>MRSCKHFVISNSTLHWWAQYLCENQDKIVVTPDRWYNYPAWKEHLMLDYFVRIKTGVENPYES</sequence>
<comment type="caution">
    <text evidence="1">The sequence shown here is derived from an EMBL/GenBank/DDBJ whole genome shotgun (WGS) entry which is preliminary data.</text>
</comment>
<dbReference type="Proteomes" id="UP000308886">
    <property type="component" value="Unassembled WGS sequence"/>
</dbReference>